<feature type="compositionally biased region" description="Basic and acidic residues" evidence="1">
    <location>
        <begin position="249"/>
        <end position="258"/>
    </location>
</feature>
<keyword evidence="2" id="KW-0812">Transmembrane</keyword>
<feature type="compositionally biased region" description="Basic and acidic residues" evidence="1">
    <location>
        <begin position="132"/>
        <end position="141"/>
    </location>
</feature>
<evidence type="ECO:0000256" key="1">
    <source>
        <dbReference type="SAM" id="MobiDB-lite"/>
    </source>
</evidence>
<feature type="compositionally biased region" description="Basic and acidic residues" evidence="1">
    <location>
        <begin position="188"/>
        <end position="198"/>
    </location>
</feature>
<feature type="region of interest" description="Disordered" evidence="1">
    <location>
        <begin position="83"/>
        <end position="243"/>
    </location>
</feature>
<gene>
    <name evidence="3" type="ORF">CYNAS_LOCUS7166</name>
</gene>
<dbReference type="Proteomes" id="UP001176961">
    <property type="component" value="Unassembled WGS sequence"/>
</dbReference>
<reference evidence="3" key="1">
    <citation type="submission" date="2023-07" db="EMBL/GenBank/DDBJ databases">
        <authorList>
            <consortium name="CYATHOMIX"/>
        </authorList>
    </citation>
    <scope>NUCLEOTIDE SEQUENCE</scope>
    <source>
        <strain evidence="3">N/A</strain>
    </source>
</reference>
<feature type="region of interest" description="Disordered" evidence="1">
    <location>
        <begin position="34"/>
        <end position="54"/>
    </location>
</feature>
<proteinExistence type="predicted"/>
<feature type="compositionally biased region" description="Basic residues" evidence="1">
    <location>
        <begin position="142"/>
        <end position="153"/>
    </location>
</feature>
<evidence type="ECO:0000256" key="2">
    <source>
        <dbReference type="SAM" id="Phobius"/>
    </source>
</evidence>
<keyword evidence="4" id="KW-1185">Reference proteome</keyword>
<evidence type="ECO:0000313" key="3">
    <source>
        <dbReference type="EMBL" id="CAJ0595183.1"/>
    </source>
</evidence>
<dbReference type="AlphaFoldDB" id="A0AA36GN94"/>
<protein>
    <submittedName>
        <fullName evidence="3">Uncharacterized protein</fullName>
    </submittedName>
</protein>
<keyword evidence="2" id="KW-1133">Transmembrane helix</keyword>
<accession>A0AA36GN94</accession>
<keyword evidence="2" id="KW-0472">Membrane</keyword>
<feature type="compositionally biased region" description="Basic and acidic residues" evidence="1">
    <location>
        <begin position="227"/>
        <end position="243"/>
    </location>
</feature>
<feature type="region of interest" description="Disordered" evidence="1">
    <location>
        <begin position="249"/>
        <end position="268"/>
    </location>
</feature>
<feature type="compositionally biased region" description="Polar residues" evidence="1">
    <location>
        <begin position="335"/>
        <end position="345"/>
    </location>
</feature>
<name>A0AA36GN94_CYLNA</name>
<feature type="transmembrane region" description="Helical" evidence="2">
    <location>
        <begin position="493"/>
        <end position="512"/>
    </location>
</feature>
<feature type="compositionally biased region" description="Basic and acidic residues" evidence="1">
    <location>
        <begin position="84"/>
        <end position="97"/>
    </location>
</feature>
<organism evidence="3 4">
    <name type="scientific">Cylicocyclus nassatus</name>
    <name type="common">Nematode worm</name>
    <dbReference type="NCBI Taxonomy" id="53992"/>
    <lineage>
        <taxon>Eukaryota</taxon>
        <taxon>Metazoa</taxon>
        <taxon>Ecdysozoa</taxon>
        <taxon>Nematoda</taxon>
        <taxon>Chromadorea</taxon>
        <taxon>Rhabditida</taxon>
        <taxon>Rhabditina</taxon>
        <taxon>Rhabditomorpha</taxon>
        <taxon>Strongyloidea</taxon>
        <taxon>Strongylidae</taxon>
        <taxon>Cylicocyclus</taxon>
    </lineage>
</organism>
<dbReference type="EMBL" id="CATQJL010000112">
    <property type="protein sequence ID" value="CAJ0595183.1"/>
    <property type="molecule type" value="Genomic_DNA"/>
</dbReference>
<comment type="caution">
    <text evidence="3">The sequence shown here is derived from an EMBL/GenBank/DDBJ whole genome shotgun (WGS) entry which is preliminary data.</text>
</comment>
<evidence type="ECO:0000313" key="4">
    <source>
        <dbReference type="Proteomes" id="UP001176961"/>
    </source>
</evidence>
<sequence>MTETSETQRTQLLPGWQSARNMVHDYLERSNFTAARRNSKSKEHLLDTNSGRRSVMIEMKERSYGSEMNDPISKNMKRLLVESSDLREKAKEHDEKSFPFSDGESLPSLEKIRFEDNIVSIKEPKKKKKREKSSVIRTDRKLRQRKKRKKKSKEPKSSTSNDSLPSLNKIRFDDHIVSIAEPAPSKPPAEKKEKKTKDGSGSPDVKTAESFSIGDSDELILTNSSTQREKHEKAPLKQGKVPEKLEAAAIGRSDEKNAEGTASTFKKSLSSEPNIRIAGRLYSKEEAEGILRRVSLMKTEKSDNSHRYSNFNRIDSCRTSKAASPISRNISNVVKSPSIDSTRPNKVTLPKPTLGASTNYHKIDSCRTSRASSPQGVSNEPKQKILVGNRFMTIDEAEKMLQRILKANADKATRSALRADAGIDDKGPVTVQRMSKERTLRSAENASVPVYRVKADNRLLLVPIVENQNTTNDADCNFTHLTAVLDRDHEFKAIALSFVFGMIVFAILGLILSKLYRTPIASFRNGNPPP</sequence>
<feature type="region of interest" description="Disordered" evidence="1">
    <location>
        <begin position="335"/>
        <end position="359"/>
    </location>
</feature>